<evidence type="ECO:0000313" key="5">
    <source>
        <dbReference type="Proteomes" id="UP000482295"/>
    </source>
</evidence>
<dbReference type="RefSeq" id="WP_155714899.1">
    <property type="nucleotide sequence ID" value="NZ_VVIQ01000001.1"/>
</dbReference>
<evidence type="ECO:0000313" key="4">
    <source>
        <dbReference type="EMBL" id="MUL26796.1"/>
    </source>
</evidence>
<keyword evidence="1" id="KW-0175">Coiled coil</keyword>
<dbReference type="InterPro" id="IPR011990">
    <property type="entry name" value="TPR-like_helical_dom_sf"/>
</dbReference>
<keyword evidence="5" id="KW-1185">Reference proteome</keyword>
<dbReference type="PROSITE" id="PS51257">
    <property type="entry name" value="PROKAR_LIPOPROTEIN"/>
    <property type="match status" value="1"/>
</dbReference>
<evidence type="ECO:0000256" key="2">
    <source>
        <dbReference type="SAM" id="Phobius"/>
    </source>
</evidence>
<comment type="caution">
    <text evidence="4">The sequence shown here is derived from an EMBL/GenBank/DDBJ whole genome shotgun (WGS) entry which is preliminary data.</text>
</comment>
<evidence type="ECO:0000256" key="3">
    <source>
        <dbReference type="SAM" id="SignalP"/>
    </source>
</evidence>
<dbReference type="Proteomes" id="UP000482295">
    <property type="component" value="Unassembled WGS sequence"/>
</dbReference>
<reference evidence="4 5" key="1">
    <citation type="submission" date="2019-09" db="EMBL/GenBank/DDBJ databases">
        <title>Prevotella A2879 sp. nov., isolated from an abscess of a patient.</title>
        <authorList>
            <person name="Buhl M."/>
            <person name="Oberhettinger P."/>
        </authorList>
    </citation>
    <scope>NUCLEOTIDE SEQUENCE [LARGE SCALE GENOMIC DNA]</scope>
    <source>
        <strain evidence="4 5">A2879</strain>
    </source>
</reference>
<sequence length="383" mass="45160">MKRKFLLLFICLLSLLSCSQKKLPHYPATDDGITRMHLDSAAIYTKKHDLHKAMYQLKAAEKRLFNVTEDSLKFLTYYHIAQINAQDGAYKIALEYLKHAARNANDVKRSHRMTDIYIEKAFIYNQMGNRDSALNSLQRVEKYKPRIRKDQEKRIEEMRQHIKRHQIVAISPGKDIEIVQLQDLYEVALAQRKAVELKLYIAYLLLTLILVSIGITIWFRRRMRQQLQFYRQQQQETEHNIQLTLRRKDATIDEMKAEIDSKLDELNQLRYSIKAHNKNIKTSDSIEQIKLGIDSLYTILKGGNLSQMGKREQQALNMIMPNYDYELSYILNNPRFALTPKECFYYIMEHYGIEDDLKAQAFCCTAQAIRSIKSRLKKKLEQN</sequence>
<evidence type="ECO:0000256" key="1">
    <source>
        <dbReference type="SAM" id="Coils"/>
    </source>
</evidence>
<keyword evidence="2" id="KW-1133">Transmembrane helix</keyword>
<feature type="signal peptide" evidence="3">
    <location>
        <begin position="1"/>
        <end position="19"/>
    </location>
</feature>
<organism evidence="4 5">
    <name type="scientific">Prevotella vespertina</name>
    <dbReference type="NCBI Taxonomy" id="2608404"/>
    <lineage>
        <taxon>Bacteria</taxon>
        <taxon>Pseudomonadati</taxon>
        <taxon>Bacteroidota</taxon>
        <taxon>Bacteroidia</taxon>
        <taxon>Bacteroidales</taxon>
        <taxon>Prevotellaceae</taxon>
        <taxon>Prevotella</taxon>
    </lineage>
</organism>
<dbReference type="AlphaFoldDB" id="A0A7C9LCM2"/>
<keyword evidence="2" id="KW-0472">Membrane</keyword>
<keyword evidence="3" id="KW-0732">Signal</keyword>
<name>A0A7C9LCM2_9BACT</name>
<feature type="coiled-coil region" evidence="1">
    <location>
        <begin position="220"/>
        <end position="272"/>
    </location>
</feature>
<dbReference type="EMBL" id="VVIQ01000001">
    <property type="protein sequence ID" value="MUL26796.1"/>
    <property type="molecule type" value="Genomic_DNA"/>
</dbReference>
<proteinExistence type="predicted"/>
<accession>A0A7C9LCM2</accession>
<dbReference type="Gene3D" id="1.25.40.10">
    <property type="entry name" value="Tetratricopeptide repeat domain"/>
    <property type="match status" value="1"/>
</dbReference>
<protein>
    <submittedName>
        <fullName evidence="4">Uncharacterized protein</fullName>
    </submittedName>
</protein>
<feature type="transmembrane region" description="Helical" evidence="2">
    <location>
        <begin position="200"/>
        <end position="219"/>
    </location>
</feature>
<dbReference type="SUPFAM" id="SSF48452">
    <property type="entry name" value="TPR-like"/>
    <property type="match status" value="1"/>
</dbReference>
<keyword evidence="2" id="KW-0812">Transmembrane</keyword>
<gene>
    <name evidence="4" type="ORF">F0475_00320</name>
</gene>
<feature type="chain" id="PRO_5028814167" evidence="3">
    <location>
        <begin position="20"/>
        <end position="383"/>
    </location>
</feature>